<dbReference type="EMBL" id="CAJNDS010001158">
    <property type="protein sequence ID" value="CAE7249915.1"/>
    <property type="molecule type" value="Genomic_DNA"/>
</dbReference>
<proteinExistence type="predicted"/>
<evidence type="ECO:0000256" key="2">
    <source>
        <dbReference type="SAM" id="SignalP"/>
    </source>
</evidence>
<gene>
    <name evidence="3" type="primary">asl1</name>
    <name evidence="3" type="ORF">SNAT2548_LOCUS12224</name>
</gene>
<organism evidence="3 4">
    <name type="scientific">Symbiodinium natans</name>
    <dbReference type="NCBI Taxonomy" id="878477"/>
    <lineage>
        <taxon>Eukaryota</taxon>
        <taxon>Sar</taxon>
        <taxon>Alveolata</taxon>
        <taxon>Dinophyceae</taxon>
        <taxon>Suessiales</taxon>
        <taxon>Symbiodiniaceae</taxon>
        <taxon>Symbiodinium</taxon>
    </lineage>
</organism>
<comment type="caution">
    <text evidence="3">The sequence shown here is derived from an EMBL/GenBank/DDBJ whole genome shotgun (WGS) entry which is preliminary data.</text>
</comment>
<sequence>MPSPRRVLLLLAAAFAAALLWLTSPESGATFASLETFHKHANDVVRRAFGVADVDAVTVAVAGEDMTANDPSDFAELSHNDLVQLPLQEIWHMASSRKGLVKVAAAACSAMNNRPLPSLLEGLSYTGDSEKKSSLREVTDCSCGFPCRMSSQGKLEAVEPLGIKERVWIGFIVVQLRNGSLQNGDASRRGQDDNSSLVAAPRVLVHVAGHRNQGVGNLLQGLITSLQLALLTGRAFKMDWPKLAEAVQPRYLNWDEQMGEDCAVEKTELWNFDQVKDVFLPVRMARSNISVLHFTGNWGCLLPKGWGNLTGIGLPDVPLRHAFPRKAQLCGCLLHFALGSREPLRKAIDHVLGGDPRQIALQLRTGDSAQGSALGFMVGTGNTGADLRPVISDRLWGLGSPNRAATVMATCFRQLCQHLFLRPLSPLSLRGPLRPGRERCLGFFETDNFDARHTVQELPENGAAVLKTSSFGPHHSMDESATTITLASLLAMASHDVLLVTFGGMADTATQIGPAIRPGARSFSFERFLEARAWRNQSDDTDLCNPSFQPEQPEDMEKE</sequence>
<feature type="chain" id="PRO_5032644394" evidence="2">
    <location>
        <begin position="26"/>
        <end position="559"/>
    </location>
</feature>
<keyword evidence="4" id="KW-1185">Reference proteome</keyword>
<feature type="signal peptide" evidence="2">
    <location>
        <begin position="1"/>
        <end position="25"/>
    </location>
</feature>
<evidence type="ECO:0000256" key="1">
    <source>
        <dbReference type="SAM" id="MobiDB-lite"/>
    </source>
</evidence>
<evidence type="ECO:0000313" key="3">
    <source>
        <dbReference type="EMBL" id="CAE7249915.1"/>
    </source>
</evidence>
<name>A0A812M0D6_9DINO</name>
<dbReference type="AlphaFoldDB" id="A0A812M0D6"/>
<evidence type="ECO:0000313" key="4">
    <source>
        <dbReference type="Proteomes" id="UP000604046"/>
    </source>
</evidence>
<protein>
    <submittedName>
        <fullName evidence="3">Asl1 protein</fullName>
    </submittedName>
</protein>
<feature type="region of interest" description="Disordered" evidence="1">
    <location>
        <begin position="538"/>
        <end position="559"/>
    </location>
</feature>
<dbReference type="Proteomes" id="UP000604046">
    <property type="component" value="Unassembled WGS sequence"/>
</dbReference>
<accession>A0A812M0D6</accession>
<keyword evidence="2" id="KW-0732">Signal</keyword>
<reference evidence="3" key="1">
    <citation type="submission" date="2021-02" db="EMBL/GenBank/DDBJ databases">
        <authorList>
            <person name="Dougan E. K."/>
            <person name="Rhodes N."/>
            <person name="Thang M."/>
            <person name="Chan C."/>
        </authorList>
    </citation>
    <scope>NUCLEOTIDE SEQUENCE</scope>
</reference>